<protein>
    <submittedName>
        <fullName evidence="1">Uncharacterized protein</fullName>
    </submittedName>
</protein>
<proteinExistence type="predicted"/>
<organism evidence="1 2">
    <name type="scientific">Hymenoscyphus fraxineus</name>
    <dbReference type="NCBI Taxonomy" id="746836"/>
    <lineage>
        <taxon>Eukaryota</taxon>
        <taxon>Fungi</taxon>
        <taxon>Dikarya</taxon>
        <taxon>Ascomycota</taxon>
        <taxon>Pezizomycotina</taxon>
        <taxon>Leotiomycetes</taxon>
        <taxon>Helotiales</taxon>
        <taxon>Helotiaceae</taxon>
        <taxon>Hymenoscyphus</taxon>
    </lineage>
</organism>
<evidence type="ECO:0000313" key="2">
    <source>
        <dbReference type="Proteomes" id="UP000696280"/>
    </source>
</evidence>
<dbReference type="Proteomes" id="UP000696280">
    <property type="component" value="Unassembled WGS sequence"/>
</dbReference>
<dbReference type="PROSITE" id="PS51257">
    <property type="entry name" value="PROKAR_LIPOPROTEIN"/>
    <property type="match status" value="1"/>
</dbReference>
<reference evidence="1" key="1">
    <citation type="submission" date="2021-07" db="EMBL/GenBank/DDBJ databases">
        <authorList>
            <person name="Durling M."/>
        </authorList>
    </citation>
    <scope>NUCLEOTIDE SEQUENCE</scope>
</reference>
<accession>A0A9N9L1N5</accession>
<gene>
    <name evidence="1" type="ORF">HYFRA_00009871</name>
</gene>
<dbReference type="EMBL" id="CAJVRL010000083">
    <property type="protein sequence ID" value="CAG8958555.1"/>
    <property type="molecule type" value="Genomic_DNA"/>
</dbReference>
<keyword evidence="2" id="KW-1185">Reference proteome</keyword>
<dbReference type="AlphaFoldDB" id="A0A9N9L1N5"/>
<name>A0A9N9L1N5_9HELO</name>
<sequence length="265" mass="29180">MAVIPRSSTGNDLDIDDIAVSNTLCHGSSVGCWWRTWGPNPTSAIPSLERRLPQITPPKSSAVGQSSIFLRICCHPIGVGSRLASAALYLAIHFEVFGYPCILDGGCVPLGFLQTELYSHSGVSPSIACSMAIGPGLVWCQYVMHNSHALKYLFIGLAKETFDGHQYSERVIIISAEGSINGNVSAGHLSFFGQKRYTKATNQSMWILGRLQYLHHEYGCAATLVDAWFLVFLLEAEVFFVEYQTWFRFTGDVIHLLMQNADSPV</sequence>
<evidence type="ECO:0000313" key="1">
    <source>
        <dbReference type="EMBL" id="CAG8958555.1"/>
    </source>
</evidence>
<comment type="caution">
    <text evidence="1">The sequence shown here is derived from an EMBL/GenBank/DDBJ whole genome shotgun (WGS) entry which is preliminary data.</text>
</comment>